<keyword evidence="1" id="KW-0732">Signal</keyword>
<evidence type="ECO:0000259" key="2">
    <source>
        <dbReference type="Pfam" id="PF03724"/>
    </source>
</evidence>
<dbReference type="Pfam" id="PF03724">
    <property type="entry name" value="META"/>
    <property type="match status" value="2"/>
</dbReference>
<dbReference type="PANTHER" id="PTHR35535:SF1">
    <property type="entry name" value="HEAT SHOCK PROTEIN HSLJ"/>
    <property type="match status" value="1"/>
</dbReference>
<sequence>MKHFLKSATFFVTLLTLAFVIQSCNSVKPIEKAQLEGGPWVLKTLKGEPAQTAFSGELPNINFDFSKNLLSGSGGCNRYTGGFTLSEKNIFSAPQLASTMMACMHANKESEFLAALSTPNLVVSLSKEGQLIFSEGKNVLLEFEKSQKTATSEVTNIVNADNISGKWTLASIEGEDMAALFPDKPASMEITADGKVFGNAGCNNYRSTFTLEENTIKFGPAMSTKMACPSLKGESLFLSKLSVPLQAGLTGDKLTFLSEGKVVLEFTKDTGDK</sequence>
<accession>A0A212JJI9</accession>
<feature type="domain" description="DUF306" evidence="2">
    <location>
        <begin position="33"/>
        <end position="143"/>
    </location>
</feature>
<organism evidence="3">
    <name type="scientific">uncultured Dysgonomonas sp</name>
    <dbReference type="NCBI Taxonomy" id="206096"/>
    <lineage>
        <taxon>Bacteria</taxon>
        <taxon>Pseudomonadati</taxon>
        <taxon>Bacteroidota</taxon>
        <taxon>Bacteroidia</taxon>
        <taxon>Bacteroidales</taxon>
        <taxon>Dysgonomonadaceae</taxon>
        <taxon>Dysgonomonas</taxon>
        <taxon>environmental samples</taxon>
    </lineage>
</organism>
<evidence type="ECO:0000313" key="3">
    <source>
        <dbReference type="EMBL" id="SBV99581.1"/>
    </source>
</evidence>
<dbReference type="InterPro" id="IPR053147">
    <property type="entry name" value="Hsp_HslJ-like"/>
</dbReference>
<reference evidence="3" key="1">
    <citation type="submission" date="2016-04" db="EMBL/GenBank/DDBJ databases">
        <authorList>
            <person name="Evans L.H."/>
            <person name="Alamgir A."/>
            <person name="Owens N."/>
            <person name="Weber N.D."/>
            <person name="Virtaneva K."/>
            <person name="Barbian K."/>
            <person name="Babar A."/>
            <person name="Rosenke K."/>
        </authorList>
    </citation>
    <scope>NUCLEOTIDE SEQUENCE</scope>
    <source>
        <strain evidence="3">86-2</strain>
    </source>
</reference>
<dbReference type="EMBL" id="FLUL01000001">
    <property type="protein sequence ID" value="SBV99581.1"/>
    <property type="molecule type" value="Genomic_DNA"/>
</dbReference>
<name>A0A212JJI9_9BACT</name>
<gene>
    <name evidence="3" type="ORF">KL86DYS2_11691</name>
</gene>
<feature type="signal peptide" evidence="1">
    <location>
        <begin position="1"/>
        <end position="23"/>
    </location>
</feature>
<dbReference type="AlphaFoldDB" id="A0A212JJI9"/>
<dbReference type="Gene3D" id="2.40.128.270">
    <property type="match status" value="2"/>
</dbReference>
<feature type="domain" description="DUF306" evidence="2">
    <location>
        <begin position="164"/>
        <end position="266"/>
    </location>
</feature>
<protein>
    <recommendedName>
        <fullName evidence="2">DUF306 domain-containing protein</fullName>
    </recommendedName>
</protein>
<dbReference type="InterPro" id="IPR038670">
    <property type="entry name" value="HslJ-like_sf"/>
</dbReference>
<dbReference type="InterPro" id="IPR005184">
    <property type="entry name" value="DUF306_Meta_HslJ"/>
</dbReference>
<feature type="chain" id="PRO_5012487978" description="DUF306 domain-containing protein" evidence="1">
    <location>
        <begin position="24"/>
        <end position="273"/>
    </location>
</feature>
<evidence type="ECO:0000256" key="1">
    <source>
        <dbReference type="SAM" id="SignalP"/>
    </source>
</evidence>
<dbReference type="PROSITE" id="PS51257">
    <property type="entry name" value="PROKAR_LIPOPROTEIN"/>
    <property type="match status" value="1"/>
</dbReference>
<dbReference type="PANTHER" id="PTHR35535">
    <property type="entry name" value="HEAT SHOCK PROTEIN HSLJ"/>
    <property type="match status" value="1"/>
</dbReference>
<dbReference type="RefSeq" id="WP_296949085.1">
    <property type="nucleotide sequence ID" value="NZ_LT599021.1"/>
</dbReference>
<proteinExistence type="predicted"/>